<dbReference type="EMBL" id="BPVZ01000072">
    <property type="protein sequence ID" value="GKV26378.1"/>
    <property type="molecule type" value="Genomic_DNA"/>
</dbReference>
<keyword evidence="2" id="KW-0433">Leucine-rich repeat</keyword>
<reference evidence="8 9" key="1">
    <citation type="journal article" date="2021" name="Commun. Biol.">
        <title>The genome of Shorea leprosula (Dipterocarpaceae) highlights the ecological relevance of drought in aseasonal tropical rainforests.</title>
        <authorList>
            <person name="Ng K.K.S."/>
            <person name="Kobayashi M.J."/>
            <person name="Fawcett J.A."/>
            <person name="Hatakeyama M."/>
            <person name="Paape T."/>
            <person name="Ng C.H."/>
            <person name="Ang C.C."/>
            <person name="Tnah L.H."/>
            <person name="Lee C.T."/>
            <person name="Nishiyama T."/>
            <person name="Sese J."/>
            <person name="O'Brien M.J."/>
            <person name="Copetti D."/>
            <person name="Mohd Noor M.I."/>
            <person name="Ong R.C."/>
            <person name="Putra M."/>
            <person name="Sireger I.Z."/>
            <person name="Indrioko S."/>
            <person name="Kosugi Y."/>
            <person name="Izuno A."/>
            <person name="Isagi Y."/>
            <person name="Lee S.L."/>
            <person name="Shimizu K.K."/>
        </authorList>
    </citation>
    <scope>NUCLEOTIDE SEQUENCE [LARGE SCALE GENOMIC DNA]</scope>
    <source>
        <strain evidence="8">214</strain>
    </source>
</reference>
<dbReference type="PANTHER" id="PTHR33463">
    <property type="entry name" value="NB-ARC DOMAIN-CONTAINING PROTEIN-RELATED"/>
    <property type="match status" value="1"/>
</dbReference>
<evidence type="ECO:0000256" key="3">
    <source>
        <dbReference type="ARBA" id="ARBA00022737"/>
    </source>
</evidence>
<keyword evidence="4" id="KW-0547">Nucleotide-binding</keyword>
<keyword evidence="3" id="KW-0677">Repeat</keyword>
<dbReference type="InterPro" id="IPR002182">
    <property type="entry name" value="NB-ARC"/>
</dbReference>
<dbReference type="InterPro" id="IPR032675">
    <property type="entry name" value="LRR_dom_sf"/>
</dbReference>
<organism evidence="8 9">
    <name type="scientific">Rubroshorea leprosula</name>
    <dbReference type="NCBI Taxonomy" id="152421"/>
    <lineage>
        <taxon>Eukaryota</taxon>
        <taxon>Viridiplantae</taxon>
        <taxon>Streptophyta</taxon>
        <taxon>Embryophyta</taxon>
        <taxon>Tracheophyta</taxon>
        <taxon>Spermatophyta</taxon>
        <taxon>Magnoliopsida</taxon>
        <taxon>eudicotyledons</taxon>
        <taxon>Gunneridae</taxon>
        <taxon>Pentapetalae</taxon>
        <taxon>rosids</taxon>
        <taxon>malvids</taxon>
        <taxon>Malvales</taxon>
        <taxon>Dipterocarpaceae</taxon>
        <taxon>Rubroshorea</taxon>
    </lineage>
</organism>
<evidence type="ECO:0000256" key="4">
    <source>
        <dbReference type="ARBA" id="ARBA00022741"/>
    </source>
</evidence>
<sequence>MAELCIAVGTAVVGKCAEILVEPLLKPIWIRITRVLKSESNVKSLEEKAGKLVDERKHVLQFTEAAGLRGEEAAPNVTNWLSGAEKYIGEIEKYIGEMKKLGDDEDKAKKKCFAGLCPNPRARYQISKEVEEYLEAVAPLLEEAAGFKFPVSYRPPPKEISTAAAEGFEQFDSRMPTLNRVMDALRSASVDKIGICGLPGVGKTMLAKEVARQAEDERLFDVIVMASVKKNPDLKKIQGEIADKLGLQLHGETEFGRAYQLKAYLNKKKKILVILDDIWARLDLDQLGIPYEDKKSKASSIGEEKMQCKILHTSRDLDVLSCDMGTHENIQVGTRPDLDQLRIPFEGKKNEASSTREVKMQCKILLTSRDLNVLSCDMGTQENIQVGTLQDEEAWTLVKKIVGEEVENSELLLTAKEIVEKCAGLPLAVEAVAKALKGKGAHVWRDALLQLKRPSQDSFTGIPANVYSAIELSYNHLEGKELQQTFLLCCLLGHNSSIEDLLMYGIGLDLFRNVKTTGEARDRVLTLVSNLKSSSLLLDGLTNSGFDMHDIVHDVAISIALRDHHLLSLIEDHIPKELSDREALEDFKWICLQYTNIRDLPDELECPQLILFFLRGNNSSMKIPENFFRGTQKLRVLDFTNMHFSSLPSSIFLLKNLHTLHVNGSVLEDIAIIGKLTSLEVLSLSGCAIEEVPAEIGQLTQLKLLDLSDCTKLKMIRPHVLASLSKLEELYLRNSFDQWDVGQEGNQRNASLAELKDMHNLAALDVHVCDVQQIPKDLFFDRLKRYKIFIGEVWNRWDSSFKSSKLLKLELNTSNSYSYSIDMLLKKTEELHLEVLMGFKNVVYELEPAGFQELKYLHVKNAPEVQHIVNRVGCVFPLLEELFLQNLNNLVKICHGRLGGTSFSRLSTITVKSCNQLKNLFSFSVARQLHKLKEIRVMECSNMTEIVGEELQGVMEMAEASATFELVQLRSLQLQYLPKFIRLCHGNEETNDPSTNSAPLFDEKIVFPNLEELQLSCINIKSIWGSQLSIASSCIQILTKLIIEGCDHLEHLLSSSMAKSLVKLRCLEIKKCKEIREIIEPENAEDMEDMISFPMLEILKIEHLEKHTGFCSGNCSVEFPALKQMFIEHCPELKGFTVNHASTDMTGGLEPLFNEKVSFPSLENLCLQGLELRIIWHHQLPANSYCKLKSLDIGSCYKLSTIFSSDLPKRLCASLERLDVYRCGVEQIFEIGEVKVDGVTHTQFRHVHLCQLPRLKHVCTRDPRGTLTFQKLQSVKVHNCPNLQNLFQTSVAMELQQLEMLELTRCGIEEVVAFGDGDEAVPTFVFSCLSTLSLWNLKRLKCFYPRKHVTEWPMLKNFSGYHLKGIKETNVKSLGAFPVQLPLFTVEKVIPRLEKLSLTSDDIAMICTRQFPEDFFSNVKALRVLCYRSESTVFPFFFVERFFNLEKLFIGCSSFKELFPSIGSIDCQGKDARWHLRIRKLKLDTLFKLKYIWSQGSASDLLVQNVESLKVLGCDNLISLSESTPSFQNLTKLLIVRCQGLKNLISFATAQSLVQLQRLTVENCHFLTEIVGGEGDGLDSEDVIAFSKLKVLKLKCLTRLASFCSSNFTFKFPLLEEVMVAHCVNFETFCHGVVETQSLQRIQLTQEDKIGRPVVELNGTINQLYKEKVGFAGLTHLKLSEFPQLMEIWNKNPQQSLDFRLLCSLEICNCGNLRYLLTPSMALSLVVLEVLQVQNCKMIEQIITGEEAIEVAKNKMIFRLLQTIILQSCFNLESFCLGSYGLEFPSLFVMNIIDCPKMATFASPFSTVQLKKAVDGGIRERIGKDTDIPSEPFFSDEVAFPLLEELRMAGLENLRIIWHHQPHADSFCKLKSLVIENCGKLLTIFSSDILGRLCKSLEVLMVRSCSSLEEIFELGEVNIEESHSHGVLDTLLRKLTISNLPRLRHVWTKDPQGILSFRNLQSVRALRCPNLQNMFPASVAMEFQQLKELNLESCGIEEVVAFGGEEAVPRFVFSCLSTLYLWNLPRLICFYPRKHLTEWPMLKKFRGYHFEGIKETNAKSLGAFPVQLPLFIVEKVIPRLERLSLTRDDIAMICNCQFPKDLFSHVKGLRVLCYHSASAVFPFFFIERFFNLEKLFIGCSNFKELFPSIASIDWQEKDARWHLRIRKLKLDALRNLKYIWSQGSASDLLVQNVESLKVLQCDKLISLSESTPPFRNLTTLLVKKCQGLRNLFSIATAQNLVQLQSITVENCHFLTEIVGGEGDGLDFEDVIVFSKLKVLKLKFLTRLASFCSANFTPEFPLLEEVMVAQCANFETFCHGVVRTPRLQIIRLTQEDVVGRPVVELNSTINQLYKEKVGFSGLQYLKLTDFPQLVEIWNKNPQEILDFKQLCVLEICNCSDLKYLLTPSMASSLVSLIEMKVKSCEMMEQIIIEEEGTEVDEKEIIFPLLKTINLESCPNLTSFCVGNYKLECPSLSRMKLLNGPKMVTFASTFSKVQVKGAAEGGSAERIGKEVIDIPIAPFFSDQVCFFT</sequence>
<dbReference type="PRINTS" id="PR00364">
    <property type="entry name" value="DISEASERSIST"/>
</dbReference>
<evidence type="ECO:0000256" key="2">
    <source>
        <dbReference type="ARBA" id="ARBA00022614"/>
    </source>
</evidence>
<dbReference type="SMART" id="SM00382">
    <property type="entry name" value="AAA"/>
    <property type="match status" value="1"/>
</dbReference>
<proteinExistence type="inferred from homology"/>
<dbReference type="SUPFAM" id="SSF52047">
    <property type="entry name" value="RNI-like"/>
    <property type="match status" value="2"/>
</dbReference>
<dbReference type="GO" id="GO:0043531">
    <property type="term" value="F:ADP binding"/>
    <property type="evidence" value="ECO:0007669"/>
    <property type="project" value="InterPro"/>
</dbReference>
<dbReference type="SUPFAM" id="SSF52540">
    <property type="entry name" value="P-loop containing nucleoside triphosphate hydrolases"/>
    <property type="match status" value="1"/>
</dbReference>
<dbReference type="InterPro" id="IPR050905">
    <property type="entry name" value="Plant_NBS-LRR"/>
</dbReference>
<comment type="similarity">
    <text evidence="1">Belongs to the disease resistance NB-LRR family.</text>
</comment>
<dbReference type="PANTHER" id="PTHR33463:SF198">
    <property type="entry name" value="RPP4C3"/>
    <property type="match status" value="1"/>
</dbReference>
<evidence type="ECO:0000256" key="5">
    <source>
        <dbReference type="ARBA" id="ARBA00022821"/>
    </source>
</evidence>
<dbReference type="Gene3D" id="1.10.8.430">
    <property type="entry name" value="Helical domain of apoptotic protease-activating factors"/>
    <property type="match status" value="1"/>
</dbReference>
<keyword evidence="6" id="KW-0067">ATP-binding</keyword>
<evidence type="ECO:0000313" key="8">
    <source>
        <dbReference type="EMBL" id="GKV26378.1"/>
    </source>
</evidence>
<feature type="domain" description="AAA+ ATPase" evidence="7">
    <location>
        <begin position="189"/>
        <end position="391"/>
    </location>
</feature>
<dbReference type="InterPro" id="IPR003591">
    <property type="entry name" value="Leu-rich_rpt_typical-subtyp"/>
</dbReference>
<gene>
    <name evidence="8" type="ORF">SLEP1_g35698</name>
</gene>
<evidence type="ECO:0000256" key="1">
    <source>
        <dbReference type="ARBA" id="ARBA00008894"/>
    </source>
</evidence>
<dbReference type="GO" id="GO:0006952">
    <property type="term" value="P:defense response"/>
    <property type="evidence" value="ECO:0007669"/>
    <property type="project" value="UniProtKB-KW"/>
</dbReference>
<evidence type="ECO:0000256" key="6">
    <source>
        <dbReference type="ARBA" id="ARBA00022840"/>
    </source>
</evidence>
<dbReference type="Pfam" id="PF23247">
    <property type="entry name" value="LRR_RPS2"/>
    <property type="match status" value="10"/>
</dbReference>
<dbReference type="SUPFAM" id="SSF52058">
    <property type="entry name" value="L domain-like"/>
    <property type="match status" value="4"/>
</dbReference>
<accession>A0AAV5KPI3</accession>
<comment type="caution">
    <text evidence="8">The sequence shown here is derived from an EMBL/GenBank/DDBJ whole genome shotgun (WGS) entry which is preliminary data.</text>
</comment>
<dbReference type="Proteomes" id="UP001054252">
    <property type="component" value="Unassembled WGS sequence"/>
</dbReference>
<dbReference type="Gene3D" id="3.80.10.10">
    <property type="entry name" value="Ribonuclease Inhibitor"/>
    <property type="match status" value="8"/>
</dbReference>
<name>A0AAV5KPI3_9ROSI</name>
<dbReference type="InterPro" id="IPR042197">
    <property type="entry name" value="Apaf_helical"/>
</dbReference>
<dbReference type="SMART" id="SM00369">
    <property type="entry name" value="LRR_TYP"/>
    <property type="match status" value="4"/>
</dbReference>
<dbReference type="GO" id="GO:0005524">
    <property type="term" value="F:ATP binding"/>
    <property type="evidence" value="ECO:0007669"/>
    <property type="project" value="UniProtKB-KW"/>
</dbReference>
<dbReference type="InterPro" id="IPR027417">
    <property type="entry name" value="P-loop_NTPase"/>
</dbReference>
<dbReference type="Gene3D" id="3.40.50.300">
    <property type="entry name" value="P-loop containing nucleotide triphosphate hydrolases"/>
    <property type="match status" value="1"/>
</dbReference>
<dbReference type="InterPro" id="IPR057135">
    <property type="entry name" value="At4g27190-like_LRR"/>
</dbReference>
<dbReference type="InterPro" id="IPR003593">
    <property type="entry name" value="AAA+_ATPase"/>
</dbReference>
<evidence type="ECO:0000259" key="7">
    <source>
        <dbReference type="SMART" id="SM00382"/>
    </source>
</evidence>
<evidence type="ECO:0000313" key="9">
    <source>
        <dbReference type="Proteomes" id="UP001054252"/>
    </source>
</evidence>
<keyword evidence="5" id="KW-0611">Plant defense</keyword>
<dbReference type="Pfam" id="PF00931">
    <property type="entry name" value="NB-ARC"/>
    <property type="match status" value="2"/>
</dbReference>
<keyword evidence="9" id="KW-1185">Reference proteome</keyword>
<protein>
    <recommendedName>
        <fullName evidence="7">AAA+ ATPase domain-containing protein</fullName>
    </recommendedName>
</protein>